<keyword evidence="4" id="KW-1185">Reference proteome</keyword>
<evidence type="ECO:0000256" key="1">
    <source>
        <dbReference type="ARBA" id="ARBA00012528"/>
    </source>
</evidence>
<dbReference type="STRING" id="868864.Dester_0044"/>
<dbReference type="PANTHER" id="PTHR45138">
    <property type="entry name" value="REGULATORY COMPONENTS OF SENSORY TRANSDUCTION SYSTEM"/>
    <property type="match status" value="1"/>
</dbReference>
<dbReference type="InterPro" id="IPR000160">
    <property type="entry name" value="GGDEF_dom"/>
</dbReference>
<dbReference type="GO" id="GO:0052621">
    <property type="term" value="F:diguanylate cyclase activity"/>
    <property type="evidence" value="ECO:0007669"/>
    <property type="project" value="UniProtKB-EC"/>
</dbReference>
<dbReference type="InterPro" id="IPR050469">
    <property type="entry name" value="Diguanylate_Cyclase"/>
</dbReference>
<proteinExistence type="predicted"/>
<name>F0S0H5_DESTD</name>
<dbReference type="Gene3D" id="3.30.70.270">
    <property type="match status" value="1"/>
</dbReference>
<dbReference type="EC" id="2.7.7.65" evidence="1"/>
<dbReference type="EMBL" id="CP002543">
    <property type="protein sequence ID" value="ADY72703.1"/>
    <property type="molecule type" value="Genomic_DNA"/>
</dbReference>
<dbReference type="Proteomes" id="UP000007102">
    <property type="component" value="Chromosome"/>
</dbReference>
<dbReference type="SMART" id="SM00267">
    <property type="entry name" value="GGDEF"/>
    <property type="match status" value="1"/>
</dbReference>
<dbReference type="NCBIfam" id="TIGR00254">
    <property type="entry name" value="GGDEF"/>
    <property type="match status" value="1"/>
</dbReference>
<dbReference type="CDD" id="cd01949">
    <property type="entry name" value="GGDEF"/>
    <property type="match status" value="1"/>
</dbReference>
<dbReference type="OrthoDB" id="9783388at2"/>
<dbReference type="GO" id="GO:1902201">
    <property type="term" value="P:negative regulation of bacterial-type flagellum-dependent cell motility"/>
    <property type="evidence" value="ECO:0007669"/>
    <property type="project" value="TreeGrafter"/>
</dbReference>
<dbReference type="PROSITE" id="PS50887">
    <property type="entry name" value="GGDEF"/>
    <property type="match status" value="1"/>
</dbReference>
<reference evidence="4" key="2">
    <citation type="submission" date="2011-02" db="EMBL/GenBank/DDBJ databases">
        <title>The complete genome of Desulfurobacterium thermolithotrophum DSM 11699.</title>
        <authorList>
            <consortium name="US DOE Joint Genome Institute (JGI-PGF)"/>
            <person name="Lucas S."/>
            <person name="Copeland A."/>
            <person name="Lapidus A."/>
            <person name="Bruce D."/>
            <person name="Goodwin L."/>
            <person name="Pitluck S."/>
            <person name="Kyrpides N."/>
            <person name="Mavromatis K."/>
            <person name="Pagani I."/>
            <person name="Ivanova N."/>
            <person name="Mikhailova N."/>
            <person name="Daligault H."/>
            <person name="Detter J.C."/>
            <person name="Tapia R."/>
            <person name="Han C."/>
            <person name="Land M."/>
            <person name="Hauser L."/>
            <person name="Markowitz V."/>
            <person name="Cheng J.-F."/>
            <person name="Hugenholtz P."/>
            <person name="Woyke T."/>
            <person name="Wu D."/>
            <person name="Spring S."/>
            <person name="Brambilla E."/>
            <person name="Klenk H.-P."/>
            <person name="Eisen J.A."/>
        </authorList>
    </citation>
    <scope>NUCLEOTIDE SEQUENCE [LARGE SCALE GENOMIC DNA]</scope>
    <source>
        <strain evidence="4">DSM 11699 / BSA</strain>
    </source>
</reference>
<protein>
    <recommendedName>
        <fullName evidence="1">diguanylate cyclase</fullName>
        <ecNumber evidence="1">2.7.7.65</ecNumber>
    </recommendedName>
</protein>
<dbReference type="Pfam" id="PF00990">
    <property type="entry name" value="GGDEF"/>
    <property type="match status" value="1"/>
</dbReference>
<feature type="domain" description="GGDEF" evidence="2">
    <location>
        <begin position="70"/>
        <end position="198"/>
    </location>
</feature>
<organism evidence="3 4">
    <name type="scientific">Desulfurobacterium thermolithotrophum (strain DSM 11699 / BSA)</name>
    <dbReference type="NCBI Taxonomy" id="868864"/>
    <lineage>
        <taxon>Bacteria</taxon>
        <taxon>Pseudomonadati</taxon>
        <taxon>Aquificota</taxon>
        <taxon>Aquificia</taxon>
        <taxon>Desulfurobacteriales</taxon>
        <taxon>Desulfurobacteriaceae</taxon>
        <taxon>Desulfurobacterium</taxon>
    </lineage>
</organism>
<evidence type="ECO:0000259" key="2">
    <source>
        <dbReference type="PROSITE" id="PS50887"/>
    </source>
</evidence>
<dbReference type="InterPro" id="IPR029787">
    <property type="entry name" value="Nucleotide_cyclase"/>
</dbReference>
<dbReference type="SUPFAM" id="SSF55073">
    <property type="entry name" value="Nucleotide cyclase"/>
    <property type="match status" value="1"/>
</dbReference>
<dbReference type="InterPro" id="IPR043128">
    <property type="entry name" value="Rev_trsase/Diguanyl_cyclase"/>
</dbReference>
<accession>F0S0H5</accession>
<dbReference type="AlphaFoldDB" id="F0S0H5"/>
<sequence length="198" mass="23329">MIEKVKVNLLFNYLEELTRKYEETFELKERLLKELKEKAMYDSLTGTYNRHILLDFLEKELKRLERTKKGKIYFVFMDLDKFKLVNDVYGHKKGDEVLKKVAKIIKDSFREYDIVSRFGGDEFVVVVKDDSGKSLNSILQRIKEKIESAFSSYGISISYGVAVAPDEGLNSNTLLQLADKRMYEMKKKKRRENEEKNL</sequence>
<dbReference type="HOGENOM" id="CLU_000445_11_16_0"/>
<dbReference type="FunFam" id="3.30.70.270:FF:000001">
    <property type="entry name" value="Diguanylate cyclase domain protein"/>
    <property type="match status" value="1"/>
</dbReference>
<dbReference type="GO" id="GO:0043709">
    <property type="term" value="P:cell adhesion involved in single-species biofilm formation"/>
    <property type="evidence" value="ECO:0007669"/>
    <property type="project" value="TreeGrafter"/>
</dbReference>
<dbReference type="PANTHER" id="PTHR45138:SF6">
    <property type="entry name" value="DIGUANYLATE CYCLASE DGCN"/>
    <property type="match status" value="1"/>
</dbReference>
<dbReference type="FunCoup" id="F0S0H5">
    <property type="interactions" value="84"/>
</dbReference>
<dbReference type="GO" id="GO:0005886">
    <property type="term" value="C:plasma membrane"/>
    <property type="evidence" value="ECO:0007669"/>
    <property type="project" value="TreeGrafter"/>
</dbReference>
<dbReference type="KEGG" id="dte:Dester_0044"/>
<evidence type="ECO:0000313" key="4">
    <source>
        <dbReference type="Proteomes" id="UP000007102"/>
    </source>
</evidence>
<reference evidence="3 4" key="1">
    <citation type="journal article" date="2011" name="Stand. Genomic Sci.">
        <title>Complete genome sequence of the thermophilic sulfur-reducer Desulfurobacterium thermolithotrophum type strain (BSA(T)) from a deep-sea hydrothermal vent.</title>
        <authorList>
            <person name="Goker M."/>
            <person name="Daligault H."/>
            <person name="Mwirichia R."/>
            <person name="Lapidus A."/>
            <person name="Lucas S."/>
            <person name="Deshpande S."/>
            <person name="Pagani I."/>
            <person name="Tapia R."/>
            <person name="Cheng J.F."/>
            <person name="Goodwin L."/>
            <person name="Pitluck S."/>
            <person name="Liolios K."/>
            <person name="Ivanova N."/>
            <person name="Mavromatis K."/>
            <person name="Mikhailova N."/>
            <person name="Pati A."/>
            <person name="Chen A."/>
            <person name="Palaniappan K."/>
            <person name="Han C."/>
            <person name="Land M."/>
            <person name="Hauser L."/>
            <person name="Pan C."/>
            <person name="Brambilla E.M."/>
            <person name="Rohde M."/>
            <person name="Spring S."/>
            <person name="Sikorski J."/>
            <person name="Wirth R."/>
            <person name="Detter J.C."/>
            <person name="Woyke T."/>
            <person name="Bristow J."/>
            <person name="Eisen J.A."/>
            <person name="Markowitz V."/>
            <person name="Hugenholtz P."/>
            <person name="Kyrpides N.C."/>
            <person name="Klenk H.P."/>
        </authorList>
    </citation>
    <scope>NUCLEOTIDE SEQUENCE [LARGE SCALE GENOMIC DNA]</scope>
    <source>
        <strain evidence="4">DSM 11699 / BSA</strain>
    </source>
</reference>
<gene>
    <name evidence="3" type="ordered locus">Dester_0044</name>
</gene>
<dbReference type="RefSeq" id="WP_013637663.1">
    <property type="nucleotide sequence ID" value="NC_015185.1"/>
</dbReference>
<dbReference type="eggNOG" id="COG2199">
    <property type="taxonomic scope" value="Bacteria"/>
</dbReference>
<evidence type="ECO:0000313" key="3">
    <source>
        <dbReference type="EMBL" id="ADY72703.1"/>
    </source>
</evidence>
<dbReference type="InParanoid" id="F0S0H5"/>